<name>A0A3Q9UCL2_9ACTN</name>
<evidence type="ECO:0000313" key="8">
    <source>
        <dbReference type="Proteomes" id="UP000285875"/>
    </source>
</evidence>
<organism evidence="7 8">
    <name type="scientific">Acidipropionibacterium jensenii</name>
    <dbReference type="NCBI Taxonomy" id="1749"/>
    <lineage>
        <taxon>Bacteria</taxon>
        <taxon>Bacillati</taxon>
        <taxon>Actinomycetota</taxon>
        <taxon>Actinomycetes</taxon>
        <taxon>Propionibacteriales</taxon>
        <taxon>Propionibacteriaceae</taxon>
        <taxon>Acidipropionibacterium</taxon>
    </lineage>
</organism>
<dbReference type="AlphaFoldDB" id="A0A3Q9UCL2"/>
<evidence type="ECO:0000256" key="2">
    <source>
        <dbReference type="ARBA" id="ARBA00002788"/>
    </source>
</evidence>
<accession>A0A3Q9UCL2</accession>
<dbReference type="GO" id="GO:0009401">
    <property type="term" value="P:phosphoenolpyruvate-dependent sugar phosphotransferase system"/>
    <property type="evidence" value="ECO:0007669"/>
    <property type="project" value="InterPro"/>
</dbReference>
<dbReference type="GO" id="GO:0047324">
    <property type="term" value="F:phosphoenolpyruvate-glycerone phosphotransferase activity"/>
    <property type="evidence" value="ECO:0007669"/>
    <property type="project" value="UniProtKB-EC"/>
</dbReference>
<comment type="catalytic activity">
    <reaction evidence="1">
        <text>dihydroxyacetone + phosphoenolpyruvate = dihydroxyacetone phosphate + pyruvate</text>
        <dbReference type="Rhea" id="RHEA:18381"/>
        <dbReference type="ChEBI" id="CHEBI:15361"/>
        <dbReference type="ChEBI" id="CHEBI:16016"/>
        <dbReference type="ChEBI" id="CHEBI:57642"/>
        <dbReference type="ChEBI" id="CHEBI:58702"/>
        <dbReference type="EC" id="2.7.1.121"/>
    </reaction>
</comment>
<dbReference type="NCBIfam" id="TIGR02364">
    <property type="entry name" value="dha_pts"/>
    <property type="match status" value="1"/>
</dbReference>
<dbReference type="InterPro" id="IPR036662">
    <property type="entry name" value="PTS_EIIA_man-typ_sf"/>
</dbReference>
<sequence>MTSAQQSPAPTGVGIVVVSHSRPLARAAVELAEQMVPTSRPPMRIAAGLDENTLGTDATAVSAALKELSECLGVLVMVDLGSSILSAEMALELVDPELAAKVRVSPGPLVEGLVVAVVTASTGADLDSVADQTARALEPKIQQLAG</sequence>
<dbReference type="EMBL" id="CP025570">
    <property type="protein sequence ID" value="AZZ38831.1"/>
    <property type="molecule type" value="Genomic_DNA"/>
</dbReference>
<keyword evidence="4" id="KW-0808">Transferase</keyword>
<evidence type="ECO:0000313" key="7">
    <source>
        <dbReference type="EMBL" id="AZZ38831.1"/>
    </source>
</evidence>
<reference evidence="8" key="1">
    <citation type="submission" date="2017-12" db="EMBL/GenBank/DDBJ databases">
        <title>Whole genome sequencing of Acidipropionibacterium jensenii strains JS279 and JS280.</title>
        <authorList>
            <person name="Deptula P."/>
            <person name="Laine P."/>
            <person name="Smolander O.-P."/>
            <person name="Paulin L."/>
            <person name="Auvinen P."/>
            <person name="Varmanen P."/>
        </authorList>
    </citation>
    <scope>NUCLEOTIDE SEQUENCE [LARGE SCALE GENOMIC DNA]</scope>
    <source>
        <strain evidence="8">JS280</strain>
    </source>
</reference>
<dbReference type="Proteomes" id="UP000285875">
    <property type="component" value="Chromosome"/>
</dbReference>
<dbReference type="RefSeq" id="WP_097798387.1">
    <property type="nucleotide sequence ID" value="NZ_CP025570.1"/>
</dbReference>
<feature type="domain" description="PTS EIIA type-4" evidence="6">
    <location>
        <begin position="12"/>
        <end position="144"/>
    </location>
</feature>
<evidence type="ECO:0000256" key="4">
    <source>
        <dbReference type="ARBA" id="ARBA00022679"/>
    </source>
</evidence>
<comment type="subunit">
    <text evidence="5">Homodimer. The dihydroxyacetone kinase complex is composed of a homodimer of DhaM, a homodimer of DhaK and the subunit DhaL.</text>
</comment>
<dbReference type="EC" id="2.7.1.121" evidence="3"/>
<dbReference type="GO" id="GO:0019563">
    <property type="term" value="P:glycerol catabolic process"/>
    <property type="evidence" value="ECO:0007669"/>
    <property type="project" value="InterPro"/>
</dbReference>
<keyword evidence="7" id="KW-0418">Kinase</keyword>
<gene>
    <name evidence="7" type="ORF">C0Z10_02690</name>
</gene>
<dbReference type="PANTHER" id="PTHR38594:SF1">
    <property type="entry name" value="PEP-DEPENDENT DIHYDROXYACETONE KINASE, PHOSPHORYL DONOR SUBUNIT DHAM"/>
    <property type="match status" value="1"/>
</dbReference>
<dbReference type="Pfam" id="PF03610">
    <property type="entry name" value="EIIA-man"/>
    <property type="match status" value="1"/>
</dbReference>
<dbReference type="PROSITE" id="PS51096">
    <property type="entry name" value="PTS_EIIA_TYPE_4"/>
    <property type="match status" value="1"/>
</dbReference>
<dbReference type="KEGG" id="aji:C0Z10_02690"/>
<proteinExistence type="predicted"/>
<dbReference type="InterPro" id="IPR004701">
    <property type="entry name" value="PTS_EIIA_man-typ"/>
</dbReference>
<evidence type="ECO:0000256" key="1">
    <source>
        <dbReference type="ARBA" id="ARBA00001113"/>
    </source>
</evidence>
<dbReference type="InterPro" id="IPR012844">
    <property type="entry name" value="DhaM_N"/>
</dbReference>
<dbReference type="PANTHER" id="PTHR38594">
    <property type="entry name" value="PEP-DEPENDENT DIHYDROXYACETONE KINASE, PHOSPHORYL DONOR SUBUNIT DHAM"/>
    <property type="match status" value="1"/>
</dbReference>
<evidence type="ECO:0000256" key="5">
    <source>
        <dbReference type="ARBA" id="ARBA00046577"/>
    </source>
</evidence>
<evidence type="ECO:0000259" key="6">
    <source>
        <dbReference type="PROSITE" id="PS51096"/>
    </source>
</evidence>
<dbReference type="SUPFAM" id="SSF53062">
    <property type="entry name" value="PTS system fructose IIA component-like"/>
    <property type="match status" value="1"/>
</dbReference>
<protein>
    <recommendedName>
        <fullName evidence="3">phosphoenolpyruvate--glycerone phosphotransferase</fullName>
        <ecNumber evidence="3">2.7.1.121</ecNumber>
    </recommendedName>
</protein>
<dbReference type="GO" id="GO:0016020">
    <property type="term" value="C:membrane"/>
    <property type="evidence" value="ECO:0007669"/>
    <property type="project" value="InterPro"/>
</dbReference>
<dbReference type="InterPro" id="IPR039643">
    <property type="entry name" value="DhaM"/>
</dbReference>
<evidence type="ECO:0000256" key="3">
    <source>
        <dbReference type="ARBA" id="ARBA00012095"/>
    </source>
</evidence>
<comment type="function">
    <text evidence="2">Component of the dihydroxyacetone kinase complex, which is responsible for the phosphoenolpyruvate (PEP)-dependent phosphorylation of dihydroxyacetone. DhaM serves as the phosphoryl donor. Is phosphorylated by phosphoenolpyruvate in an EI- and HPr-dependent reaction, and a phosphorelay system on histidine residues finally leads to phosphoryl transfer to DhaL and dihydroxyacetone.</text>
</comment>
<dbReference type="Gene3D" id="3.40.50.510">
    <property type="entry name" value="Phosphotransferase system, mannose-type IIA component"/>
    <property type="match status" value="1"/>
</dbReference>